<feature type="transmembrane region" description="Helical" evidence="10">
    <location>
        <begin position="202"/>
        <end position="224"/>
    </location>
</feature>
<dbReference type="Gene3D" id="1.20.1530.20">
    <property type="match status" value="1"/>
</dbReference>
<dbReference type="InterPro" id="IPR003148">
    <property type="entry name" value="RCK_N"/>
</dbReference>
<dbReference type="GO" id="GO:1902600">
    <property type="term" value="P:proton transmembrane transport"/>
    <property type="evidence" value="ECO:0007669"/>
    <property type="project" value="InterPro"/>
</dbReference>
<dbReference type="SUPFAM" id="SSF51735">
    <property type="entry name" value="NAD(P)-binding Rossmann-fold domains"/>
    <property type="match status" value="1"/>
</dbReference>
<feature type="transmembrane region" description="Helical" evidence="10">
    <location>
        <begin position="132"/>
        <end position="155"/>
    </location>
</feature>
<evidence type="ECO:0000256" key="4">
    <source>
        <dbReference type="ARBA" id="ARBA00022538"/>
    </source>
</evidence>
<dbReference type="PROSITE" id="PS51201">
    <property type="entry name" value="RCK_N"/>
    <property type="match status" value="1"/>
</dbReference>
<feature type="transmembrane region" description="Helical" evidence="10">
    <location>
        <begin position="318"/>
        <end position="339"/>
    </location>
</feature>
<dbReference type="InterPro" id="IPR038770">
    <property type="entry name" value="Na+/solute_symporter_sf"/>
</dbReference>
<evidence type="ECO:0000256" key="3">
    <source>
        <dbReference type="ARBA" id="ARBA00022449"/>
    </source>
</evidence>
<feature type="domain" description="RCK N-terminal" evidence="11">
    <location>
        <begin position="424"/>
        <end position="541"/>
    </location>
</feature>
<dbReference type="InterPro" id="IPR006153">
    <property type="entry name" value="Cation/H_exchanger_TM"/>
</dbReference>
<sequence>MGTWQARQDTIASRRRGFVDHGIIIDVLIFLAIAVLVSPLCHRLRVSPVLGYLIAGSVAGPVGLGLIADNEGTRSLAELGIVFLLFMIGLELSWDRLRVIRHFIFGLGSAQVLATGLVAALVLALLLPALPFASAVIVGLALAFSSTAFVLQILSERSQLTSQTGRVAVAVLILQDLAVVPLLVMIPLLGSGANGLGMLTGMAIALSKAALAMAVIFVLARLALRPLFQAVAATRSPEVFVAAALFAVIGTSFATESLGLSHSLGAFLAGVMLASTEFRHQVEADILPVRGLLMGLFFLTVGMTVDPTALLADLPRTAIGVGLLLAVKASILAVLALAFRFPLYIALHLGLLLAQGGEFAFVVLARAQQSNLLDANTAKLVTGIVAISMALTPLLALLAEWIARHQRLHSGDLPHPGTETKDLANHVIIAGCGRAGQIVLSILREQNIPYVGIEREPLLVDALRKRGEPVFFGDIRKLEVLKAVGGDRARAVVLTIDSGSSREKLVPRLRALFPELRILARARDRRQAKGLEAGGATAVVPEMLEGSLQLTGHVLRQLGKPAEDVQALLEDYRKDDYARLALTQESD</sequence>
<evidence type="ECO:0000313" key="12">
    <source>
        <dbReference type="EMBL" id="CAM78221.1"/>
    </source>
</evidence>
<dbReference type="EMBL" id="CU459003">
    <property type="protein sequence ID" value="CAM78221.1"/>
    <property type="molecule type" value="Genomic_DNA"/>
</dbReference>
<dbReference type="Pfam" id="PF02254">
    <property type="entry name" value="TrkA_N"/>
    <property type="match status" value="1"/>
</dbReference>
<dbReference type="GO" id="GO:0015297">
    <property type="term" value="F:antiporter activity"/>
    <property type="evidence" value="ECO:0007669"/>
    <property type="project" value="UniProtKB-KW"/>
</dbReference>
<keyword evidence="3" id="KW-0050">Antiport</keyword>
<keyword evidence="4" id="KW-0633">Potassium transport</keyword>
<feature type="transmembrane region" description="Helical" evidence="10">
    <location>
        <begin position="74"/>
        <end position="92"/>
    </location>
</feature>
<feature type="transmembrane region" description="Helical" evidence="10">
    <location>
        <begin position="236"/>
        <end position="254"/>
    </location>
</feature>
<dbReference type="GO" id="GO:0016020">
    <property type="term" value="C:membrane"/>
    <property type="evidence" value="ECO:0007669"/>
    <property type="project" value="InterPro"/>
</dbReference>
<feature type="transmembrane region" description="Helical" evidence="10">
    <location>
        <begin position="380"/>
        <end position="399"/>
    </location>
</feature>
<proteinExistence type="predicted"/>
<evidence type="ECO:0000256" key="9">
    <source>
        <dbReference type="ARBA" id="ARBA00023136"/>
    </source>
</evidence>
<dbReference type="GO" id="GO:0012505">
    <property type="term" value="C:endomembrane system"/>
    <property type="evidence" value="ECO:0007669"/>
    <property type="project" value="UniProtKB-SubCell"/>
</dbReference>
<accession>A4U5R4</accession>
<keyword evidence="8" id="KW-0406">Ion transport</keyword>
<dbReference type="PANTHER" id="PTHR46157">
    <property type="entry name" value="K(+) EFFLUX ANTIPORTER 3, CHLOROPLASTIC"/>
    <property type="match status" value="1"/>
</dbReference>
<evidence type="ECO:0000256" key="8">
    <source>
        <dbReference type="ARBA" id="ARBA00023065"/>
    </source>
</evidence>
<gene>
    <name evidence="12" type="primary">kefC</name>
    <name evidence="12" type="ORF">MGR_4289</name>
</gene>
<feature type="transmembrane region" description="Helical" evidence="10">
    <location>
        <begin position="291"/>
        <end position="312"/>
    </location>
</feature>
<evidence type="ECO:0000256" key="10">
    <source>
        <dbReference type="SAM" id="Phobius"/>
    </source>
</evidence>
<evidence type="ECO:0000256" key="5">
    <source>
        <dbReference type="ARBA" id="ARBA00022692"/>
    </source>
</evidence>
<dbReference type="Pfam" id="PF00999">
    <property type="entry name" value="Na_H_Exchanger"/>
    <property type="match status" value="1"/>
</dbReference>
<name>A4U5R4_9PROT</name>
<keyword evidence="6" id="KW-0630">Potassium</keyword>
<evidence type="ECO:0000256" key="7">
    <source>
        <dbReference type="ARBA" id="ARBA00022989"/>
    </source>
</evidence>
<feature type="transmembrane region" description="Helical" evidence="10">
    <location>
        <begin position="23"/>
        <end position="42"/>
    </location>
</feature>
<dbReference type="Gene3D" id="3.40.50.720">
    <property type="entry name" value="NAD(P)-binding Rossmann-like Domain"/>
    <property type="match status" value="1"/>
</dbReference>
<evidence type="ECO:0000259" key="11">
    <source>
        <dbReference type="PROSITE" id="PS51201"/>
    </source>
</evidence>
<organism evidence="12">
    <name type="scientific">Magnetospirillum gryphiswaldense</name>
    <dbReference type="NCBI Taxonomy" id="55518"/>
    <lineage>
        <taxon>Bacteria</taxon>
        <taxon>Pseudomonadati</taxon>
        <taxon>Pseudomonadota</taxon>
        <taxon>Alphaproteobacteria</taxon>
        <taxon>Rhodospirillales</taxon>
        <taxon>Rhodospirillaceae</taxon>
        <taxon>Magnetospirillum</taxon>
    </lineage>
</organism>
<feature type="transmembrane region" description="Helical" evidence="10">
    <location>
        <begin position="167"/>
        <end position="190"/>
    </location>
</feature>
<dbReference type="GO" id="GO:0006813">
    <property type="term" value="P:potassium ion transport"/>
    <property type="evidence" value="ECO:0007669"/>
    <property type="project" value="UniProtKB-KW"/>
</dbReference>
<feature type="transmembrane region" description="Helical" evidence="10">
    <location>
        <begin position="346"/>
        <end position="368"/>
    </location>
</feature>
<comment type="subcellular location">
    <subcellularLocation>
        <location evidence="1">Endomembrane system</location>
        <topology evidence="1">Multi-pass membrane protein</topology>
    </subcellularLocation>
</comment>
<evidence type="ECO:0000256" key="2">
    <source>
        <dbReference type="ARBA" id="ARBA00022448"/>
    </source>
</evidence>
<dbReference type="PANTHER" id="PTHR46157:SF4">
    <property type="entry name" value="K(+) EFFLUX ANTIPORTER 3, CHLOROPLASTIC"/>
    <property type="match status" value="1"/>
</dbReference>
<protein>
    <submittedName>
        <fullName evidence="12">Glutathione-regulated potassium-efflux system protein</fullName>
    </submittedName>
</protein>
<dbReference type="FunFam" id="3.40.50.720:FF:000036">
    <property type="entry name" value="Glutathione-regulated potassium-efflux system protein KefB"/>
    <property type="match status" value="1"/>
</dbReference>
<feature type="transmembrane region" description="Helical" evidence="10">
    <location>
        <begin position="49"/>
        <end position="68"/>
    </location>
</feature>
<reference evidence="12" key="1">
    <citation type="journal article" date="2007" name="J. Bacteriol.">
        <title>Comparative genome analysis of four magnetotactic bacteria reveals a complex set of group-specific genes implicated in magnetosome biomineralization and function.</title>
        <authorList>
            <person name="Richter M."/>
            <person name="Kube M."/>
            <person name="Bazylinski D.A."/>
            <person name="Lombardot T."/>
            <person name="Gloeckner F.O."/>
            <person name="Reinhardt R."/>
            <person name="Schueler D."/>
        </authorList>
    </citation>
    <scope>NUCLEOTIDE SEQUENCE</scope>
    <source>
        <strain evidence="12">MSR-1</strain>
    </source>
</reference>
<feature type="transmembrane region" description="Helical" evidence="10">
    <location>
        <begin position="104"/>
        <end position="126"/>
    </location>
</feature>
<evidence type="ECO:0000256" key="1">
    <source>
        <dbReference type="ARBA" id="ARBA00004127"/>
    </source>
</evidence>
<evidence type="ECO:0000256" key="6">
    <source>
        <dbReference type="ARBA" id="ARBA00022958"/>
    </source>
</evidence>
<dbReference type="AlphaFoldDB" id="A4U5R4"/>
<keyword evidence="2" id="KW-0813">Transport</keyword>
<keyword evidence="7 10" id="KW-1133">Transmembrane helix</keyword>
<dbReference type="InterPro" id="IPR036291">
    <property type="entry name" value="NAD(P)-bd_dom_sf"/>
</dbReference>
<keyword evidence="5 10" id="KW-0812">Transmembrane</keyword>
<keyword evidence="9 10" id="KW-0472">Membrane</keyword>